<name>A0A0B3WTZ9_9FIRM</name>
<evidence type="ECO:0000259" key="1">
    <source>
        <dbReference type="Pfam" id="PF18705"/>
    </source>
</evidence>
<sequence length="365" mass="41408">MIDKYKVLNNEKIQFDRYTEVKTDNEKMKNIMKSKIKSKKQVNKKLIVASVSATLVLGSVALTNERALAYINRLVNSIEYFLDRDSGEFDKYKFEGNQSLEKDGLILNLGDVMLDDKQLIVSLGIDYSNFDLEKNGFNKKDFAPDLPLITIGDMSFPGQGGAINQRNVRGEDKKEILYIVDLTRIDTDGDGVVDKDFDILKNLEENKDYDMKIKFKDFDIGESKTESSRWLSKELGTWEFNTIINTSNISNDMKVVEINKAIDISEGNIKCKLKIDDIRISPVSAKVKMDIEGDTSDNTYFFLSVTDENGKDLMNLDSGISDTENTVYCDFELKGTEEKIVITPVVCIDGNEKHLDDEVIEIEIP</sequence>
<dbReference type="InterPro" id="IPR040680">
    <property type="entry name" value="DUF5643"/>
</dbReference>
<dbReference type="Pfam" id="PF18705">
    <property type="entry name" value="DUF5643"/>
    <property type="match status" value="1"/>
</dbReference>
<gene>
    <name evidence="2" type="ORF">QX51_04910</name>
</gene>
<keyword evidence="3" id="KW-1185">Reference proteome</keyword>
<dbReference type="Proteomes" id="UP000031189">
    <property type="component" value="Unassembled WGS sequence"/>
</dbReference>
<dbReference type="EMBL" id="JWHR01000051">
    <property type="protein sequence ID" value="KHS58060.1"/>
    <property type="molecule type" value="Genomic_DNA"/>
</dbReference>
<accession>A0A0B3WTZ9</accession>
<dbReference type="RefSeq" id="WP_039678788.1">
    <property type="nucleotide sequence ID" value="NZ_JWHR01000051.1"/>
</dbReference>
<comment type="caution">
    <text evidence="2">The sequence shown here is derived from an EMBL/GenBank/DDBJ whole genome shotgun (WGS) entry which is preliminary data.</text>
</comment>
<reference evidence="2 3" key="1">
    <citation type="submission" date="2014-12" db="EMBL/GenBank/DDBJ databases">
        <title>Draft genome sequence of Terrisporobacter sp. 08-306576, isolated from the blood culture of a bacteremia patient.</title>
        <authorList>
            <person name="Lund L.C."/>
            <person name="Sydenham T.V."/>
            <person name="Hogh S.V."/>
            <person name="Skov M.N."/>
            <person name="Kemp M."/>
            <person name="Justesen U.S."/>
        </authorList>
    </citation>
    <scope>NUCLEOTIDE SEQUENCE [LARGE SCALE GENOMIC DNA]</scope>
    <source>
        <strain evidence="2 3">08-306576</strain>
    </source>
</reference>
<evidence type="ECO:0000313" key="3">
    <source>
        <dbReference type="Proteomes" id="UP000031189"/>
    </source>
</evidence>
<dbReference type="OrthoDB" id="1748051at2"/>
<organism evidence="2 3">
    <name type="scientific">Terrisporobacter othiniensis</name>
    <dbReference type="NCBI Taxonomy" id="1577792"/>
    <lineage>
        <taxon>Bacteria</taxon>
        <taxon>Bacillati</taxon>
        <taxon>Bacillota</taxon>
        <taxon>Clostridia</taxon>
        <taxon>Peptostreptococcales</taxon>
        <taxon>Peptostreptococcaceae</taxon>
        <taxon>Terrisporobacter</taxon>
    </lineage>
</organism>
<dbReference type="STRING" id="1577792.QX51_04910"/>
<dbReference type="AlphaFoldDB" id="A0A0B3WTZ9"/>
<evidence type="ECO:0000313" key="2">
    <source>
        <dbReference type="EMBL" id="KHS58060.1"/>
    </source>
</evidence>
<protein>
    <recommendedName>
        <fullName evidence="1">DUF5643 domain-containing protein</fullName>
    </recommendedName>
</protein>
<feature type="domain" description="DUF5643" evidence="1">
    <location>
        <begin position="254"/>
        <end position="364"/>
    </location>
</feature>
<proteinExistence type="predicted"/>